<dbReference type="InterPro" id="IPR014719">
    <property type="entry name" value="Ribosomal_bL12_C/ClpS-like"/>
</dbReference>
<proteinExistence type="inferred from homology"/>
<gene>
    <name evidence="1 3" type="primary">clpS</name>
    <name evidence="3" type="ORF">ASN18_2599</name>
</gene>
<accession>A0ABR5SCI9</accession>
<keyword evidence="4" id="KW-1185">Reference proteome</keyword>
<sequence>MSERKFRELFEDMTSSKLKLPPMFKVYLLNDDYTTMDFVVTVLETIFHKTAAEATQIMLHVHKQGSGLCGVYTKDIAETKVVRVRELAEKNDFPLMCMMEEE</sequence>
<dbReference type="Proteomes" id="UP000060487">
    <property type="component" value="Unassembled WGS sequence"/>
</dbReference>
<evidence type="ECO:0000313" key="3">
    <source>
        <dbReference type="EMBL" id="KWT81175.1"/>
    </source>
</evidence>
<evidence type="ECO:0000259" key="2">
    <source>
        <dbReference type="Pfam" id="PF02617"/>
    </source>
</evidence>
<dbReference type="Gene3D" id="3.30.1390.10">
    <property type="match status" value="1"/>
</dbReference>
<comment type="caution">
    <text evidence="3">The sequence shown here is derived from an EMBL/GenBank/DDBJ whole genome shotgun (WGS) entry which is preliminary data.</text>
</comment>
<dbReference type="Pfam" id="PF02617">
    <property type="entry name" value="ClpS"/>
    <property type="match status" value="1"/>
</dbReference>
<dbReference type="GO" id="GO:0008233">
    <property type="term" value="F:peptidase activity"/>
    <property type="evidence" value="ECO:0007669"/>
    <property type="project" value="UniProtKB-KW"/>
</dbReference>
<comment type="function">
    <text evidence="1">Involved in the modulation of the specificity of the ClpAP-mediated ATP-dependent protein degradation.</text>
</comment>
<evidence type="ECO:0000256" key="1">
    <source>
        <dbReference type="HAMAP-Rule" id="MF_00302"/>
    </source>
</evidence>
<organism evidence="3 4">
    <name type="scientific">Candidatus Magnetominusculus xianensis</name>
    <dbReference type="NCBI Taxonomy" id="1748249"/>
    <lineage>
        <taxon>Bacteria</taxon>
        <taxon>Pseudomonadati</taxon>
        <taxon>Nitrospirota</taxon>
        <taxon>Nitrospiria</taxon>
        <taxon>Nitrospirales</taxon>
        <taxon>Nitrospiraceae</taxon>
        <taxon>Candidatus Magnetominusculus</taxon>
    </lineage>
</organism>
<evidence type="ECO:0000313" key="4">
    <source>
        <dbReference type="Proteomes" id="UP000060487"/>
    </source>
</evidence>
<dbReference type="InterPro" id="IPR022935">
    <property type="entry name" value="ClpS"/>
</dbReference>
<comment type="similarity">
    <text evidence="1">Belongs to the ClpS family.</text>
</comment>
<dbReference type="PANTHER" id="PTHR33473:SF19">
    <property type="entry name" value="ATP-DEPENDENT CLP PROTEASE ADAPTER PROTEIN CLPS"/>
    <property type="match status" value="1"/>
</dbReference>
<name>A0ABR5SCI9_9BACT</name>
<dbReference type="NCBIfam" id="NF000672">
    <property type="entry name" value="PRK00033.1-5"/>
    <property type="match status" value="1"/>
</dbReference>
<dbReference type="GO" id="GO:0006508">
    <property type="term" value="P:proteolysis"/>
    <property type="evidence" value="ECO:0007669"/>
    <property type="project" value="UniProtKB-KW"/>
</dbReference>
<protein>
    <recommendedName>
        <fullName evidence="1">ATP-dependent Clp protease adapter protein ClpS</fullName>
    </recommendedName>
</protein>
<feature type="domain" description="Adaptor protein ClpS core" evidence="2">
    <location>
        <begin position="20"/>
        <end position="97"/>
    </location>
</feature>
<dbReference type="InterPro" id="IPR003769">
    <property type="entry name" value="ClpS_core"/>
</dbReference>
<keyword evidence="3" id="KW-0378">Hydrolase</keyword>
<comment type="subunit">
    <text evidence="1">Binds to the N-terminal domain of the chaperone ClpA.</text>
</comment>
<dbReference type="HAMAP" id="MF_00302">
    <property type="entry name" value="ClpS"/>
    <property type="match status" value="1"/>
</dbReference>
<dbReference type="PANTHER" id="PTHR33473">
    <property type="entry name" value="ATP-DEPENDENT CLP PROTEASE ADAPTER PROTEIN CLPS1, CHLOROPLASTIC"/>
    <property type="match status" value="1"/>
</dbReference>
<dbReference type="SUPFAM" id="SSF54736">
    <property type="entry name" value="ClpS-like"/>
    <property type="match status" value="1"/>
</dbReference>
<keyword evidence="3" id="KW-0645">Protease</keyword>
<dbReference type="EMBL" id="LNQR01000100">
    <property type="protein sequence ID" value="KWT81175.1"/>
    <property type="molecule type" value="Genomic_DNA"/>
</dbReference>
<reference evidence="3 4" key="1">
    <citation type="submission" date="2015-11" db="EMBL/GenBank/DDBJ databases">
        <authorList>
            <person name="Lin W."/>
        </authorList>
    </citation>
    <scope>NUCLEOTIDE SEQUENCE [LARGE SCALE GENOMIC DNA]</scope>
    <source>
        <strain evidence="3 4">HCH-1</strain>
    </source>
</reference>
<dbReference type="RefSeq" id="WP_085053222.1">
    <property type="nucleotide sequence ID" value="NZ_LNQR01000100.1"/>
</dbReference>